<reference evidence="3" key="1">
    <citation type="submission" date="2013-04" db="EMBL/GenBank/DDBJ databases">
        <title>The genome sequencing project of 58 acetic acid bacteria.</title>
        <authorList>
            <person name="Okamoto-Kainuma A."/>
            <person name="Ishikawa M."/>
            <person name="Umino S."/>
            <person name="Koizumi Y."/>
            <person name="Shiwa Y."/>
            <person name="Yoshikawa H."/>
            <person name="Matsutani M."/>
            <person name="Matsushita K."/>
        </authorList>
    </citation>
    <scope>NUCLEOTIDE SEQUENCE</scope>
    <source>
        <strain evidence="3">DSM 15669</strain>
    </source>
</reference>
<dbReference type="SUPFAM" id="SSF53955">
    <property type="entry name" value="Lysozyme-like"/>
    <property type="match status" value="1"/>
</dbReference>
<accession>A0ABQ0P0V1</accession>
<evidence type="ECO:0000256" key="1">
    <source>
        <dbReference type="ARBA" id="ARBA00009387"/>
    </source>
</evidence>
<proteinExistence type="inferred from homology"/>
<comment type="caution">
    <text evidence="3">The sequence shown here is derived from an EMBL/GenBank/DDBJ whole genome shotgun (WGS) entry which is preliminary data.</text>
</comment>
<dbReference type="InterPro" id="IPR023346">
    <property type="entry name" value="Lysozyme-like_dom_sf"/>
</dbReference>
<dbReference type="Pfam" id="PF01464">
    <property type="entry name" value="SLT"/>
    <property type="match status" value="1"/>
</dbReference>
<dbReference type="Gene3D" id="1.10.530.10">
    <property type="match status" value="1"/>
</dbReference>
<organism evidence="3 4">
    <name type="scientific">Saccharibacter floricola DSM 15669</name>
    <dbReference type="NCBI Taxonomy" id="1123227"/>
    <lineage>
        <taxon>Bacteria</taxon>
        <taxon>Pseudomonadati</taxon>
        <taxon>Pseudomonadota</taxon>
        <taxon>Alphaproteobacteria</taxon>
        <taxon>Acetobacterales</taxon>
        <taxon>Acetobacteraceae</taxon>
        <taxon>Saccharibacter</taxon>
    </lineage>
</organism>
<name>A0ABQ0P0V1_9PROT</name>
<comment type="similarity">
    <text evidence="1">Belongs to the virb1 family.</text>
</comment>
<keyword evidence="4" id="KW-1185">Reference proteome</keyword>
<evidence type="ECO:0000259" key="2">
    <source>
        <dbReference type="Pfam" id="PF01464"/>
    </source>
</evidence>
<evidence type="ECO:0000313" key="3">
    <source>
        <dbReference type="EMBL" id="GBQ07780.1"/>
    </source>
</evidence>
<sequence>MTLGQFYLQELLQRFDNILPYALAAYNAGPGRVHQWNNDPIIPLPEHEHTETDDDQLLHWVMLVPYQETRFYIEHIETDMALYALSSRP</sequence>
<feature type="domain" description="Transglycosylase SLT" evidence="2">
    <location>
        <begin position="3"/>
        <end position="38"/>
    </location>
</feature>
<dbReference type="EMBL" id="BAQD01000043">
    <property type="protein sequence ID" value="GBQ07780.1"/>
    <property type="molecule type" value="Genomic_DNA"/>
</dbReference>
<dbReference type="Proteomes" id="UP001062901">
    <property type="component" value="Unassembled WGS sequence"/>
</dbReference>
<evidence type="ECO:0000313" key="4">
    <source>
        <dbReference type="Proteomes" id="UP001062901"/>
    </source>
</evidence>
<dbReference type="InterPro" id="IPR008258">
    <property type="entry name" value="Transglycosylase_SLT_dom_1"/>
</dbReference>
<gene>
    <name evidence="3" type="ORF">AA15669_1534</name>
</gene>
<protein>
    <recommendedName>
        <fullName evidence="2">Transglycosylase SLT domain-containing protein</fullName>
    </recommendedName>
</protein>